<evidence type="ECO:0000313" key="2">
    <source>
        <dbReference type="EMBL" id="KNC77130.1"/>
    </source>
</evidence>
<dbReference type="EMBL" id="KQ242832">
    <property type="protein sequence ID" value="KNC77130.1"/>
    <property type="molecule type" value="Genomic_DNA"/>
</dbReference>
<dbReference type="GeneID" id="25910907"/>
<dbReference type="OrthoDB" id="9995831at2759"/>
<dbReference type="PANTHER" id="PTHR34213">
    <property type="entry name" value="NUCLEAR TRANSPORT FACTOR 2 (NTF2) FAMILY PROTEIN"/>
    <property type="match status" value="1"/>
</dbReference>
<organism evidence="2 3">
    <name type="scientific">Sphaeroforma arctica JP610</name>
    <dbReference type="NCBI Taxonomy" id="667725"/>
    <lineage>
        <taxon>Eukaryota</taxon>
        <taxon>Ichthyosporea</taxon>
        <taxon>Ichthyophonida</taxon>
        <taxon>Sphaeroforma</taxon>
    </lineage>
</organism>
<protein>
    <recommendedName>
        <fullName evidence="1">SigF-like NTF2-like domain-containing protein</fullName>
    </recommendedName>
</protein>
<accession>A0A0L0FK56</accession>
<dbReference type="PANTHER" id="PTHR34213:SF2">
    <property type="entry name" value="NUCLEAR TRANSPORT FACTOR 2 (NTF2) FAMILY PROTEIN"/>
    <property type="match status" value="1"/>
</dbReference>
<feature type="domain" description="SigF-like NTF2-like" evidence="1">
    <location>
        <begin position="19"/>
        <end position="165"/>
    </location>
</feature>
<keyword evidence="3" id="KW-1185">Reference proteome</keyword>
<name>A0A0L0FK56_9EUKA</name>
<dbReference type="Pfam" id="PF24840">
    <property type="entry name" value="NTF2_SigF"/>
    <property type="match status" value="1"/>
</dbReference>
<reference evidence="2 3" key="1">
    <citation type="submission" date="2011-02" db="EMBL/GenBank/DDBJ databases">
        <title>The Genome Sequence of Sphaeroforma arctica JP610.</title>
        <authorList>
            <consortium name="The Broad Institute Genome Sequencing Platform"/>
            <person name="Russ C."/>
            <person name="Cuomo C."/>
            <person name="Young S.K."/>
            <person name="Zeng Q."/>
            <person name="Gargeya S."/>
            <person name="Alvarado L."/>
            <person name="Berlin A."/>
            <person name="Chapman S.B."/>
            <person name="Chen Z."/>
            <person name="Freedman E."/>
            <person name="Gellesch M."/>
            <person name="Goldberg J."/>
            <person name="Griggs A."/>
            <person name="Gujja S."/>
            <person name="Heilman E."/>
            <person name="Heiman D."/>
            <person name="Howarth C."/>
            <person name="Mehta T."/>
            <person name="Neiman D."/>
            <person name="Pearson M."/>
            <person name="Roberts A."/>
            <person name="Saif S."/>
            <person name="Shea T."/>
            <person name="Shenoy N."/>
            <person name="Sisk P."/>
            <person name="Stolte C."/>
            <person name="Sykes S."/>
            <person name="White J."/>
            <person name="Yandava C."/>
            <person name="Burger G."/>
            <person name="Gray M.W."/>
            <person name="Holland P.W.H."/>
            <person name="King N."/>
            <person name="Lang F.B.F."/>
            <person name="Roger A.J."/>
            <person name="Ruiz-Trillo I."/>
            <person name="Haas B."/>
            <person name="Nusbaum C."/>
            <person name="Birren B."/>
        </authorList>
    </citation>
    <scope>NUCLEOTIDE SEQUENCE [LARGE SCALE GENOMIC DNA]</scope>
    <source>
        <strain evidence="2 3">JP610</strain>
    </source>
</reference>
<dbReference type="SUPFAM" id="SSF54427">
    <property type="entry name" value="NTF2-like"/>
    <property type="match status" value="1"/>
</dbReference>
<gene>
    <name evidence="2" type="ORF">SARC_10403</name>
</gene>
<sequence>MYVHLTQGNEVYDSTTKAVISLYEGKTTRDDFEAVFQNFYHEDASFNDPIVSVKGVANVRTQFYSLRQLFTSHEITSKPVVTAGAMDKNTLSIEMTAQFTVLGLLPIRLKQITRINLCPNTARIIAHRDMWCLPDSLLEYPIIGTAYQLAKLGFGAYTTALCRLIQPTMPARKKLE</sequence>
<proteinExistence type="predicted"/>
<dbReference type="InterPro" id="IPR057514">
    <property type="entry name" value="NTF2_SigF"/>
</dbReference>
<evidence type="ECO:0000259" key="1">
    <source>
        <dbReference type="Pfam" id="PF24840"/>
    </source>
</evidence>
<evidence type="ECO:0000313" key="3">
    <source>
        <dbReference type="Proteomes" id="UP000054560"/>
    </source>
</evidence>
<dbReference type="RefSeq" id="XP_014151032.1">
    <property type="nucleotide sequence ID" value="XM_014295557.1"/>
</dbReference>
<dbReference type="InterPro" id="IPR032710">
    <property type="entry name" value="NTF2-like_dom_sf"/>
</dbReference>
<dbReference type="AlphaFoldDB" id="A0A0L0FK56"/>
<dbReference type="Proteomes" id="UP000054560">
    <property type="component" value="Unassembled WGS sequence"/>
</dbReference>